<sequence length="323" mass="36426">MDAGSQSLNMRFWSRRETILRPGLWSSEDLQLFGCQFSAIHAFDPQSCEAAGADDSSDHAVVVEREALVLQKAYWPTASSIDIAGKPGPDWQPMDEKLTAVYGAREPPLCIGKRVIGRASLSFFLPVEKQHLARGGLLPMTGCIDYRMISGAREKAVICGPRPRQRRCSYSERLKRITPRVWTEDPYILFILLSMAQHQYHSKRGRRCTAFRASLFVTNSAFRQDIYLFDADIPAALLDELQDPRIVPQRPTRLVIHGTRISIEPRKDLWARLVAALSSRGGDNAADGVGRRDGEERRDVERRQDVERQGDGADEEGCERQET</sequence>
<dbReference type="EMBL" id="JH725151">
    <property type="protein sequence ID" value="EJP69847.1"/>
    <property type="molecule type" value="Genomic_DNA"/>
</dbReference>
<evidence type="ECO:0000313" key="2">
    <source>
        <dbReference type="EMBL" id="EJP69847.1"/>
    </source>
</evidence>
<feature type="compositionally biased region" description="Basic and acidic residues" evidence="1">
    <location>
        <begin position="289"/>
        <end position="311"/>
    </location>
</feature>
<dbReference type="Proteomes" id="UP000002762">
    <property type="component" value="Unassembled WGS sequence"/>
</dbReference>
<accession>J4UUX2</accession>
<dbReference type="InParanoid" id="J4UUX2"/>
<dbReference type="OrthoDB" id="4922434at2759"/>
<evidence type="ECO:0000256" key="1">
    <source>
        <dbReference type="SAM" id="MobiDB-lite"/>
    </source>
</evidence>
<protein>
    <submittedName>
        <fullName evidence="2">Uncharacterized protein</fullName>
    </submittedName>
</protein>
<gene>
    <name evidence="2" type="ORF">BBA_00716</name>
</gene>
<dbReference type="RefSeq" id="XP_008594035.1">
    <property type="nucleotide sequence ID" value="XM_008595813.1"/>
</dbReference>
<feature type="region of interest" description="Disordered" evidence="1">
    <location>
        <begin position="282"/>
        <end position="323"/>
    </location>
</feature>
<keyword evidence="3" id="KW-1185">Reference proteome</keyword>
<name>J4UUX2_BEAB2</name>
<reference evidence="2 3" key="1">
    <citation type="journal article" date="2012" name="Sci. Rep.">
        <title>Genomic perspectives on the evolution of fungal entomopathogenicity in Beauveria bassiana.</title>
        <authorList>
            <person name="Xiao G."/>
            <person name="Ying S.H."/>
            <person name="Zheng P."/>
            <person name="Wang Z.L."/>
            <person name="Zhang S."/>
            <person name="Xie X.Q."/>
            <person name="Shang Y."/>
            <person name="St Leger R.J."/>
            <person name="Zhao G.P."/>
            <person name="Wang C."/>
            <person name="Feng M.G."/>
        </authorList>
    </citation>
    <scope>NUCLEOTIDE SEQUENCE [LARGE SCALE GENOMIC DNA]</scope>
    <source>
        <strain evidence="2 3">ARSEF 2860</strain>
    </source>
</reference>
<dbReference type="HOGENOM" id="CLU_860485_0_0_1"/>
<evidence type="ECO:0000313" key="3">
    <source>
        <dbReference type="Proteomes" id="UP000002762"/>
    </source>
</evidence>
<proteinExistence type="predicted"/>
<dbReference type="AlphaFoldDB" id="J4UUX2"/>
<organism evidence="2 3">
    <name type="scientific">Beauveria bassiana (strain ARSEF 2860)</name>
    <name type="common">White muscardine disease fungus</name>
    <name type="synonym">Tritirachium shiotae</name>
    <dbReference type="NCBI Taxonomy" id="655819"/>
    <lineage>
        <taxon>Eukaryota</taxon>
        <taxon>Fungi</taxon>
        <taxon>Dikarya</taxon>
        <taxon>Ascomycota</taxon>
        <taxon>Pezizomycotina</taxon>
        <taxon>Sordariomycetes</taxon>
        <taxon>Hypocreomycetidae</taxon>
        <taxon>Hypocreales</taxon>
        <taxon>Cordycipitaceae</taxon>
        <taxon>Beauveria</taxon>
    </lineage>
</organism>
<dbReference type="GeneID" id="19883728"/>